<keyword evidence="3" id="KW-1185">Reference proteome</keyword>
<organism evidence="2 3">
    <name type="scientific">Zootermopsis nevadensis</name>
    <name type="common">Dampwood termite</name>
    <dbReference type="NCBI Taxonomy" id="136037"/>
    <lineage>
        <taxon>Eukaryota</taxon>
        <taxon>Metazoa</taxon>
        <taxon>Ecdysozoa</taxon>
        <taxon>Arthropoda</taxon>
        <taxon>Hexapoda</taxon>
        <taxon>Insecta</taxon>
        <taxon>Pterygota</taxon>
        <taxon>Neoptera</taxon>
        <taxon>Polyneoptera</taxon>
        <taxon>Dictyoptera</taxon>
        <taxon>Blattodea</taxon>
        <taxon>Blattoidea</taxon>
        <taxon>Termitoidae</taxon>
        <taxon>Termopsidae</taxon>
        <taxon>Zootermopsis</taxon>
    </lineage>
</organism>
<dbReference type="AlphaFoldDB" id="A0A067QFZ4"/>
<evidence type="ECO:0000313" key="2">
    <source>
        <dbReference type="EMBL" id="KDR06831.1"/>
    </source>
</evidence>
<dbReference type="EMBL" id="KK853546">
    <property type="protein sequence ID" value="KDR06831.1"/>
    <property type="molecule type" value="Genomic_DNA"/>
</dbReference>
<accession>A0A067QFZ4</accession>
<evidence type="ECO:0000313" key="3">
    <source>
        <dbReference type="Proteomes" id="UP000027135"/>
    </source>
</evidence>
<proteinExistence type="predicted"/>
<protein>
    <submittedName>
        <fullName evidence="2">Uncharacterized protein</fullName>
    </submittedName>
</protein>
<feature type="region of interest" description="Disordered" evidence="1">
    <location>
        <begin position="26"/>
        <end position="45"/>
    </location>
</feature>
<gene>
    <name evidence="2" type="ORF">L798_03888</name>
</gene>
<name>A0A067QFZ4_ZOONE</name>
<dbReference type="Proteomes" id="UP000027135">
    <property type="component" value="Unassembled WGS sequence"/>
</dbReference>
<dbReference type="InParanoid" id="A0A067QFZ4"/>
<reference evidence="2 3" key="1">
    <citation type="journal article" date="2014" name="Nat. Commun.">
        <title>Molecular traces of alternative social organization in a termite genome.</title>
        <authorList>
            <person name="Terrapon N."/>
            <person name="Li C."/>
            <person name="Robertson H.M."/>
            <person name="Ji L."/>
            <person name="Meng X."/>
            <person name="Booth W."/>
            <person name="Chen Z."/>
            <person name="Childers C.P."/>
            <person name="Glastad K.M."/>
            <person name="Gokhale K."/>
            <person name="Gowin J."/>
            <person name="Gronenberg W."/>
            <person name="Hermansen R.A."/>
            <person name="Hu H."/>
            <person name="Hunt B.G."/>
            <person name="Huylmans A.K."/>
            <person name="Khalil S.M."/>
            <person name="Mitchell R.D."/>
            <person name="Munoz-Torres M.C."/>
            <person name="Mustard J.A."/>
            <person name="Pan H."/>
            <person name="Reese J.T."/>
            <person name="Scharf M.E."/>
            <person name="Sun F."/>
            <person name="Vogel H."/>
            <person name="Xiao J."/>
            <person name="Yang W."/>
            <person name="Yang Z."/>
            <person name="Yang Z."/>
            <person name="Zhou J."/>
            <person name="Zhu J."/>
            <person name="Brent C.S."/>
            <person name="Elsik C.G."/>
            <person name="Goodisman M.A."/>
            <person name="Liberles D.A."/>
            <person name="Roe R.M."/>
            <person name="Vargo E.L."/>
            <person name="Vilcinskas A."/>
            <person name="Wang J."/>
            <person name="Bornberg-Bauer E."/>
            <person name="Korb J."/>
            <person name="Zhang G."/>
            <person name="Liebig J."/>
        </authorList>
    </citation>
    <scope>NUCLEOTIDE SEQUENCE [LARGE SCALE GENOMIC DNA]</scope>
    <source>
        <tissue evidence="2">Whole organism</tissue>
    </source>
</reference>
<sequence length="125" mass="14037">MSNLSIVTRFQCNMLKIGKELLTNPNDMTSAPISAEPKARDNSRKKAKFRLDMCGTNGRAYDDTISITSTGTQDVNSRTMYNLRKNPILQTKRTRVVLILRSVKRVQNFKTNSCKTGLTVHTAAK</sequence>
<evidence type="ECO:0000256" key="1">
    <source>
        <dbReference type="SAM" id="MobiDB-lite"/>
    </source>
</evidence>